<evidence type="ECO:0000313" key="3">
    <source>
        <dbReference type="EMBL" id="GGD28662.1"/>
    </source>
</evidence>
<dbReference type="Pfam" id="PF07885">
    <property type="entry name" value="Ion_trans_2"/>
    <property type="match status" value="1"/>
</dbReference>
<evidence type="ECO:0000256" key="1">
    <source>
        <dbReference type="SAM" id="Phobius"/>
    </source>
</evidence>
<evidence type="ECO:0000259" key="2">
    <source>
        <dbReference type="Pfam" id="PF07885"/>
    </source>
</evidence>
<proteinExistence type="predicted"/>
<dbReference type="Gene3D" id="1.10.287.70">
    <property type="match status" value="1"/>
</dbReference>
<dbReference type="InterPro" id="IPR013099">
    <property type="entry name" value="K_chnl_dom"/>
</dbReference>
<dbReference type="Proteomes" id="UP000625735">
    <property type="component" value="Unassembled WGS sequence"/>
</dbReference>
<dbReference type="RefSeq" id="WP_188362280.1">
    <property type="nucleotide sequence ID" value="NZ_BMFG01000006.1"/>
</dbReference>
<evidence type="ECO:0000313" key="4">
    <source>
        <dbReference type="Proteomes" id="UP000625735"/>
    </source>
</evidence>
<accession>A0A916Y2J2</accession>
<gene>
    <name evidence="3" type="ORF">GCM10011343_18530</name>
</gene>
<reference evidence="3" key="2">
    <citation type="submission" date="2020-09" db="EMBL/GenBank/DDBJ databases">
        <authorList>
            <person name="Sun Q."/>
            <person name="Zhou Y."/>
        </authorList>
    </citation>
    <scope>NUCLEOTIDE SEQUENCE</scope>
    <source>
        <strain evidence="3">CGMCC 1.12506</strain>
    </source>
</reference>
<feature type="domain" description="Potassium channel" evidence="2">
    <location>
        <begin position="135"/>
        <end position="217"/>
    </location>
</feature>
<feature type="transmembrane region" description="Helical" evidence="1">
    <location>
        <begin position="94"/>
        <end position="115"/>
    </location>
</feature>
<keyword evidence="1" id="KW-1133">Transmembrane helix</keyword>
<feature type="transmembrane region" description="Helical" evidence="1">
    <location>
        <begin position="194"/>
        <end position="215"/>
    </location>
</feature>
<keyword evidence="1" id="KW-0812">Transmembrane</keyword>
<dbReference type="EMBL" id="BMFG01000006">
    <property type="protein sequence ID" value="GGD28662.1"/>
    <property type="molecule type" value="Genomic_DNA"/>
</dbReference>
<organism evidence="3 4">
    <name type="scientific">Flavobacterium orientale</name>
    <dbReference type="NCBI Taxonomy" id="1756020"/>
    <lineage>
        <taxon>Bacteria</taxon>
        <taxon>Pseudomonadati</taxon>
        <taxon>Bacteroidota</taxon>
        <taxon>Flavobacteriia</taxon>
        <taxon>Flavobacteriales</taxon>
        <taxon>Flavobacteriaceae</taxon>
        <taxon>Flavobacterium</taxon>
    </lineage>
</organism>
<protein>
    <recommendedName>
        <fullName evidence="2">Potassium channel domain-containing protein</fullName>
    </recommendedName>
</protein>
<dbReference type="AlphaFoldDB" id="A0A916Y2J2"/>
<feature type="transmembrane region" description="Helical" evidence="1">
    <location>
        <begin position="127"/>
        <end position="150"/>
    </location>
</feature>
<dbReference type="SUPFAM" id="SSF81324">
    <property type="entry name" value="Voltage-gated potassium channels"/>
    <property type="match status" value="1"/>
</dbReference>
<keyword evidence="4" id="KW-1185">Reference proteome</keyword>
<sequence length="226" mass="25585">MSKILPPIFHKRKYEILLFAILLHLFIGIGCSDLAFYADVLWPINMFLLGVSSFAVFYEKNKTKRFLKNILSVLVVLLPIYLVFVTPNTTILDLISLVHIAFFTIIFIEILQFLLKPSYINADVVTASACGYLLLIEIGIFCMFFLYNFIPNSFKGIDETNFTTVYLDIVYFCSVCITSIGFGDITPNNHYAKLGTSMMGIAGQFYSVVLVGIMISKYVSHSEIKK</sequence>
<feature type="transmembrane region" description="Helical" evidence="1">
    <location>
        <begin position="70"/>
        <end position="88"/>
    </location>
</feature>
<feature type="transmembrane region" description="Helical" evidence="1">
    <location>
        <begin position="162"/>
        <end position="182"/>
    </location>
</feature>
<comment type="caution">
    <text evidence="3">The sequence shown here is derived from an EMBL/GenBank/DDBJ whole genome shotgun (WGS) entry which is preliminary data.</text>
</comment>
<keyword evidence="1" id="KW-0472">Membrane</keyword>
<dbReference type="PROSITE" id="PS51257">
    <property type="entry name" value="PROKAR_LIPOPROTEIN"/>
    <property type="match status" value="1"/>
</dbReference>
<feature type="transmembrane region" description="Helical" evidence="1">
    <location>
        <begin position="41"/>
        <end position="58"/>
    </location>
</feature>
<name>A0A916Y2J2_9FLAO</name>
<reference evidence="3" key="1">
    <citation type="journal article" date="2014" name="Int. J. Syst. Evol. Microbiol.">
        <title>Complete genome sequence of Corynebacterium casei LMG S-19264T (=DSM 44701T), isolated from a smear-ripened cheese.</title>
        <authorList>
            <consortium name="US DOE Joint Genome Institute (JGI-PGF)"/>
            <person name="Walter F."/>
            <person name="Albersmeier A."/>
            <person name="Kalinowski J."/>
            <person name="Ruckert C."/>
        </authorList>
    </citation>
    <scope>NUCLEOTIDE SEQUENCE</scope>
    <source>
        <strain evidence="3">CGMCC 1.12506</strain>
    </source>
</reference>